<comment type="caution">
    <text evidence="1">The sequence shown here is derived from an EMBL/GenBank/DDBJ whole genome shotgun (WGS) entry which is preliminary data.</text>
</comment>
<dbReference type="EMBL" id="JAGYWB010000011">
    <property type="protein sequence ID" value="KAI0504659.1"/>
    <property type="molecule type" value="Genomic_DNA"/>
</dbReference>
<keyword evidence="2" id="KW-1185">Reference proteome</keyword>
<dbReference type="AlphaFoldDB" id="A0A8T3B7C2"/>
<reference evidence="1" key="1">
    <citation type="journal article" date="2022" name="Front. Genet.">
        <title>Chromosome-Scale Assembly of the Dendrobium nobile Genome Provides Insights Into the Molecular Mechanism of the Biosynthesis of the Medicinal Active Ingredient of Dendrobium.</title>
        <authorList>
            <person name="Xu Q."/>
            <person name="Niu S.-C."/>
            <person name="Li K.-L."/>
            <person name="Zheng P.-J."/>
            <person name="Zhang X.-J."/>
            <person name="Jia Y."/>
            <person name="Liu Y."/>
            <person name="Niu Y.-X."/>
            <person name="Yu L.-H."/>
            <person name="Chen D.-F."/>
            <person name="Zhang G.-Q."/>
        </authorList>
    </citation>
    <scope>NUCLEOTIDE SEQUENCE</scope>
    <source>
        <tissue evidence="1">Leaf</tissue>
    </source>
</reference>
<evidence type="ECO:0000313" key="2">
    <source>
        <dbReference type="Proteomes" id="UP000829196"/>
    </source>
</evidence>
<name>A0A8T3B7C2_DENNO</name>
<dbReference type="Proteomes" id="UP000829196">
    <property type="component" value="Unassembled WGS sequence"/>
</dbReference>
<gene>
    <name evidence="1" type="ORF">KFK09_015611</name>
</gene>
<evidence type="ECO:0000313" key="1">
    <source>
        <dbReference type="EMBL" id="KAI0504659.1"/>
    </source>
</evidence>
<organism evidence="1 2">
    <name type="scientific">Dendrobium nobile</name>
    <name type="common">Orchid</name>
    <dbReference type="NCBI Taxonomy" id="94219"/>
    <lineage>
        <taxon>Eukaryota</taxon>
        <taxon>Viridiplantae</taxon>
        <taxon>Streptophyta</taxon>
        <taxon>Embryophyta</taxon>
        <taxon>Tracheophyta</taxon>
        <taxon>Spermatophyta</taxon>
        <taxon>Magnoliopsida</taxon>
        <taxon>Liliopsida</taxon>
        <taxon>Asparagales</taxon>
        <taxon>Orchidaceae</taxon>
        <taxon>Epidendroideae</taxon>
        <taxon>Malaxideae</taxon>
        <taxon>Dendrobiinae</taxon>
        <taxon>Dendrobium</taxon>
    </lineage>
</organism>
<protein>
    <submittedName>
        <fullName evidence="1">Uncharacterized protein</fullName>
    </submittedName>
</protein>
<proteinExistence type="predicted"/>
<accession>A0A8T3B7C2</accession>
<sequence length="94" mass="10220">MYVFSAGPSSEAPLLSVSPLPSALGGHSLNSEMLECPALIAVQLDWLHDYSSDSVSVESIGDDDPWQFLIYCVINPCFLLPPSGRPRGQAKRDR</sequence>